<accession>A0A1I4AM30</accession>
<reference evidence="2 3" key="1">
    <citation type="submission" date="2016-10" db="EMBL/GenBank/DDBJ databases">
        <authorList>
            <person name="Varghese N."/>
            <person name="Submissions S."/>
        </authorList>
    </citation>
    <scope>NUCLEOTIDE SEQUENCE [LARGE SCALE GENOMIC DNA]</scope>
    <source>
        <strain evidence="2 3">DSM 16392</strain>
    </source>
</reference>
<sequence length="202" mass="22109">MIRVEGKFVNEENDKVRVIEHAIGSAWRLHLLAIAYAALLVIGAVLETPSGVWEERAPLVARIYGFCVLSAPYVLTVAGLLTALYLRQAVNIARTMKERCLIATAAILTMPINGFHKGEWWVSLCSVTVTVFPPLLYIGLALLGQPLSLIGLGLCVGAYFFCLFQRQMLLIAQNSNFLQDRISELVSMAQIVTGSGKNEDAS</sequence>
<protein>
    <submittedName>
        <fullName evidence="2">Uncharacterized protein</fullName>
    </submittedName>
</protein>
<dbReference type="Proteomes" id="UP000199598">
    <property type="component" value="Unassembled WGS sequence"/>
</dbReference>
<evidence type="ECO:0000313" key="2">
    <source>
        <dbReference type="EMBL" id="SFK56991.1"/>
    </source>
</evidence>
<dbReference type="EMBL" id="FOSK01000006">
    <property type="protein sequence ID" value="SFK56991.1"/>
    <property type="molecule type" value="Genomic_DNA"/>
</dbReference>
<evidence type="ECO:0000313" key="3">
    <source>
        <dbReference type="Proteomes" id="UP000199598"/>
    </source>
</evidence>
<keyword evidence="1" id="KW-0472">Membrane</keyword>
<organism evidence="2 3">
    <name type="scientific">Pseudovibrio ascidiaceicola</name>
    <dbReference type="NCBI Taxonomy" id="285279"/>
    <lineage>
        <taxon>Bacteria</taxon>
        <taxon>Pseudomonadati</taxon>
        <taxon>Pseudomonadota</taxon>
        <taxon>Alphaproteobacteria</taxon>
        <taxon>Hyphomicrobiales</taxon>
        <taxon>Stappiaceae</taxon>
        <taxon>Pseudovibrio</taxon>
    </lineage>
</organism>
<comment type="caution">
    <text evidence="2">The sequence shown here is derived from an EMBL/GenBank/DDBJ whole genome shotgun (WGS) entry which is preliminary data.</text>
</comment>
<gene>
    <name evidence="2" type="ORF">SAMN04488518_106268</name>
</gene>
<proteinExistence type="predicted"/>
<keyword evidence="1" id="KW-1133">Transmembrane helix</keyword>
<name>A0A1I4AM30_9HYPH</name>
<keyword evidence="3" id="KW-1185">Reference proteome</keyword>
<keyword evidence="1" id="KW-0812">Transmembrane</keyword>
<feature type="transmembrane region" description="Helical" evidence="1">
    <location>
        <begin position="27"/>
        <end position="46"/>
    </location>
</feature>
<feature type="transmembrane region" description="Helical" evidence="1">
    <location>
        <begin position="120"/>
        <end position="140"/>
    </location>
</feature>
<feature type="transmembrane region" description="Helical" evidence="1">
    <location>
        <begin position="61"/>
        <end position="86"/>
    </location>
</feature>
<feature type="transmembrane region" description="Helical" evidence="1">
    <location>
        <begin position="146"/>
        <end position="164"/>
    </location>
</feature>
<evidence type="ECO:0000256" key="1">
    <source>
        <dbReference type="SAM" id="Phobius"/>
    </source>
</evidence>